<dbReference type="GO" id="GO:0015074">
    <property type="term" value="P:DNA integration"/>
    <property type="evidence" value="ECO:0007669"/>
    <property type="project" value="InterPro"/>
</dbReference>
<protein>
    <submittedName>
        <fullName evidence="3">IS2 transposase TnpB</fullName>
    </submittedName>
</protein>
<dbReference type="PROSITE" id="PS50994">
    <property type="entry name" value="INTEGRASE"/>
    <property type="match status" value="1"/>
</dbReference>
<dbReference type="Pfam" id="PF13683">
    <property type="entry name" value="rve_3"/>
    <property type="match status" value="1"/>
</dbReference>
<dbReference type="InterPro" id="IPR036397">
    <property type="entry name" value="RNaseH_sf"/>
</dbReference>
<dbReference type="Gene3D" id="3.30.420.10">
    <property type="entry name" value="Ribonuclease H-like superfamily/Ribonuclease H"/>
    <property type="match status" value="1"/>
</dbReference>
<feature type="compositionally biased region" description="Low complexity" evidence="1">
    <location>
        <begin position="29"/>
        <end position="40"/>
    </location>
</feature>
<dbReference type="PANTHER" id="PTHR47515:SF1">
    <property type="entry name" value="BLR2054 PROTEIN"/>
    <property type="match status" value="1"/>
</dbReference>
<evidence type="ECO:0000259" key="2">
    <source>
        <dbReference type="PROSITE" id="PS50994"/>
    </source>
</evidence>
<evidence type="ECO:0000313" key="4">
    <source>
        <dbReference type="Proteomes" id="UP000317909"/>
    </source>
</evidence>
<dbReference type="InterPro" id="IPR048020">
    <property type="entry name" value="Transpos_IS3"/>
</dbReference>
<dbReference type="NCBIfam" id="NF033516">
    <property type="entry name" value="transpos_IS3"/>
    <property type="match status" value="1"/>
</dbReference>
<organism evidence="3 4">
    <name type="scientific">Lacipirellula limnantheis</name>
    <dbReference type="NCBI Taxonomy" id="2528024"/>
    <lineage>
        <taxon>Bacteria</taxon>
        <taxon>Pseudomonadati</taxon>
        <taxon>Planctomycetota</taxon>
        <taxon>Planctomycetia</taxon>
        <taxon>Pirellulales</taxon>
        <taxon>Lacipirellulaceae</taxon>
        <taxon>Lacipirellula</taxon>
    </lineage>
</organism>
<sequence>MSPSRKREAVVELRSQFKTSERRACRVLSQPRSSQRFRSQPRSDEPRLVKRMLALVRRRPRFGYRRIAALLREEGFRASDSRLLRLWRREGLKVPRKKRKKRRLGTTSNACHRRQAEHRNHVWAWDFVFDKTAGGSQLKWLSIVDEYTRECLALKVARSITSEDVIDTLAELFAMRGVPRCIRSDNGPEFVAQAIGEWLSQLQIVALYIAPGSPWENGYAESFHSRLRDEFLALEQFESLAEARKLTAMWKDDYNHYRPHGSLGYVAPAVFAARCTASATERASATPQLTPPLQQCSGVNLTETFIAGGTEI</sequence>
<dbReference type="AlphaFoldDB" id="A0A517TX58"/>
<dbReference type="Proteomes" id="UP000317909">
    <property type="component" value="Chromosome"/>
</dbReference>
<dbReference type="KEGG" id="llh:I41_21390"/>
<dbReference type="PANTHER" id="PTHR47515">
    <property type="entry name" value="LOW CALCIUM RESPONSE LOCUS PROTEIN T"/>
    <property type="match status" value="1"/>
</dbReference>
<reference evidence="3 4" key="1">
    <citation type="submission" date="2019-02" db="EMBL/GenBank/DDBJ databases">
        <title>Deep-cultivation of Planctomycetes and their phenomic and genomic characterization uncovers novel biology.</title>
        <authorList>
            <person name="Wiegand S."/>
            <person name="Jogler M."/>
            <person name="Boedeker C."/>
            <person name="Pinto D."/>
            <person name="Vollmers J."/>
            <person name="Rivas-Marin E."/>
            <person name="Kohn T."/>
            <person name="Peeters S.H."/>
            <person name="Heuer A."/>
            <person name="Rast P."/>
            <person name="Oberbeckmann S."/>
            <person name="Bunk B."/>
            <person name="Jeske O."/>
            <person name="Meyerdierks A."/>
            <person name="Storesund J.E."/>
            <person name="Kallscheuer N."/>
            <person name="Luecker S."/>
            <person name="Lage O.M."/>
            <person name="Pohl T."/>
            <person name="Merkel B.J."/>
            <person name="Hornburger P."/>
            <person name="Mueller R.-W."/>
            <person name="Bruemmer F."/>
            <person name="Labrenz M."/>
            <person name="Spormann A.M."/>
            <person name="Op den Camp H."/>
            <person name="Overmann J."/>
            <person name="Amann R."/>
            <person name="Jetten M.S.M."/>
            <person name="Mascher T."/>
            <person name="Medema M.H."/>
            <person name="Devos D.P."/>
            <person name="Kaster A.-K."/>
            <person name="Ovreas L."/>
            <person name="Rohde M."/>
            <person name="Galperin M.Y."/>
            <person name="Jogler C."/>
        </authorList>
    </citation>
    <scope>NUCLEOTIDE SEQUENCE [LARGE SCALE GENOMIC DNA]</scope>
    <source>
        <strain evidence="3 4">I41</strain>
    </source>
</reference>
<dbReference type="GO" id="GO:0003676">
    <property type="term" value="F:nucleic acid binding"/>
    <property type="evidence" value="ECO:0007669"/>
    <property type="project" value="InterPro"/>
</dbReference>
<feature type="region of interest" description="Disordered" evidence="1">
    <location>
        <begin position="23"/>
        <end position="44"/>
    </location>
</feature>
<keyword evidence="4" id="KW-1185">Reference proteome</keyword>
<dbReference type="Pfam" id="PF13276">
    <property type="entry name" value="HTH_21"/>
    <property type="match status" value="1"/>
</dbReference>
<dbReference type="SUPFAM" id="SSF53098">
    <property type="entry name" value="Ribonuclease H-like"/>
    <property type="match status" value="1"/>
</dbReference>
<proteinExistence type="predicted"/>
<name>A0A517TX58_9BACT</name>
<feature type="domain" description="Integrase catalytic" evidence="2">
    <location>
        <begin position="113"/>
        <end position="275"/>
    </location>
</feature>
<dbReference type="InterPro" id="IPR001584">
    <property type="entry name" value="Integrase_cat-core"/>
</dbReference>
<gene>
    <name evidence="3" type="ORF">I41_21390</name>
</gene>
<evidence type="ECO:0000313" key="3">
    <source>
        <dbReference type="EMBL" id="QDT72952.1"/>
    </source>
</evidence>
<dbReference type="InterPro" id="IPR012337">
    <property type="entry name" value="RNaseH-like_sf"/>
</dbReference>
<dbReference type="EMBL" id="CP036339">
    <property type="protein sequence ID" value="QDT72952.1"/>
    <property type="molecule type" value="Genomic_DNA"/>
</dbReference>
<evidence type="ECO:0000256" key="1">
    <source>
        <dbReference type="SAM" id="MobiDB-lite"/>
    </source>
</evidence>
<accession>A0A517TX58</accession>
<dbReference type="InterPro" id="IPR025948">
    <property type="entry name" value="HTH-like_dom"/>
</dbReference>